<dbReference type="PANTHER" id="PTHR46060:SF1">
    <property type="entry name" value="MARINER MOS1 TRANSPOSASE-LIKE PROTEIN"/>
    <property type="match status" value="1"/>
</dbReference>
<evidence type="ECO:0000313" key="2">
    <source>
        <dbReference type="Proteomes" id="UP001148838"/>
    </source>
</evidence>
<keyword evidence="2" id="KW-1185">Reference proteome</keyword>
<dbReference type="Gene3D" id="3.30.420.10">
    <property type="entry name" value="Ribonuclease H-like superfamily/Ribonuclease H"/>
    <property type="match status" value="1"/>
</dbReference>
<organism evidence="1 2">
    <name type="scientific">Periplaneta americana</name>
    <name type="common">American cockroach</name>
    <name type="synonym">Blatta americana</name>
    <dbReference type="NCBI Taxonomy" id="6978"/>
    <lineage>
        <taxon>Eukaryota</taxon>
        <taxon>Metazoa</taxon>
        <taxon>Ecdysozoa</taxon>
        <taxon>Arthropoda</taxon>
        <taxon>Hexapoda</taxon>
        <taxon>Insecta</taxon>
        <taxon>Pterygota</taxon>
        <taxon>Neoptera</taxon>
        <taxon>Polyneoptera</taxon>
        <taxon>Dictyoptera</taxon>
        <taxon>Blattodea</taxon>
        <taxon>Blattoidea</taxon>
        <taxon>Blattidae</taxon>
        <taxon>Blattinae</taxon>
        <taxon>Periplaneta</taxon>
    </lineage>
</organism>
<dbReference type="EMBL" id="JAJSOF020000005">
    <property type="protein sequence ID" value="KAJ4447439.1"/>
    <property type="molecule type" value="Genomic_DNA"/>
</dbReference>
<gene>
    <name evidence="1" type="ORF">ANN_09446</name>
</gene>
<evidence type="ECO:0000313" key="1">
    <source>
        <dbReference type="EMBL" id="KAJ4447439.1"/>
    </source>
</evidence>
<proteinExistence type="predicted"/>
<dbReference type="InterPro" id="IPR036397">
    <property type="entry name" value="RNaseH_sf"/>
</dbReference>
<reference evidence="1 2" key="1">
    <citation type="journal article" date="2022" name="Allergy">
        <title>Genome assembly and annotation of Periplaneta americana reveal a comprehensive cockroach allergen profile.</title>
        <authorList>
            <person name="Wang L."/>
            <person name="Xiong Q."/>
            <person name="Saelim N."/>
            <person name="Wang L."/>
            <person name="Nong W."/>
            <person name="Wan A.T."/>
            <person name="Shi M."/>
            <person name="Liu X."/>
            <person name="Cao Q."/>
            <person name="Hui J.H.L."/>
            <person name="Sookrung N."/>
            <person name="Leung T.F."/>
            <person name="Tungtrongchitr A."/>
            <person name="Tsui S.K.W."/>
        </authorList>
    </citation>
    <scope>NUCLEOTIDE SEQUENCE [LARGE SCALE GENOMIC DNA]</scope>
    <source>
        <strain evidence="1">PWHHKU_190912</strain>
    </source>
</reference>
<dbReference type="PANTHER" id="PTHR46060">
    <property type="entry name" value="MARINER MOS1 TRANSPOSASE-LIKE PROTEIN"/>
    <property type="match status" value="1"/>
</dbReference>
<accession>A0ABQ8TPB0</accession>
<comment type="caution">
    <text evidence="1">The sequence shown here is derived from an EMBL/GenBank/DDBJ whole genome shotgun (WGS) entry which is preliminary data.</text>
</comment>
<dbReference type="InterPro" id="IPR052709">
    <property type="entry name" value="Transposase-MT_Hybrid"/>
</dbReference>
<sequence length="368" mass="42415">MQDFNWEVLDQPPYSPDLAPSNYHLFMHIKTWLGSKHFDDDEELKTSVVGWLQSQAAEFYDRGTSKLVKRYDKCLNTAELNKILIKLFHDSDNLNKSVRPYALVLASSKWEAHLQHVNTCRILVISADPYVADTRDLFTESTECVVKSLQLTSDVIEDPRTLSEDEHGSKQKHITSVFHLRLQKQQQQQRNVYFCFKDSYLTFTTVNHTHLPHLCPEDGASRFLWISPLSRRRITSPSLPRSPSLLSSLRHSTCPRKQMRAQLHLPRRATADLALLLPVARSQREFVLGDPLPCRLVSHTQDISHNPTRRNPVRSDHVNELATKQDLLFLSTFQGTWHTGGHEQYVQSGMGSILLEPHTLTNIQWDMF</sequence>
<dbReference type="Proteomes" id="UP001148838">
    <property type="component" value="Unassembled WGS sequence"/>
</dbReference>
<name>A0ABQ8TPB0_PERAM</name>
<protein>
    <submittedName>
        <fullName evidence="1">Uncharacterized protein</fullName>
    </submittedName>
</protein>